<dbReference type="Pfam" id="PF00723">
    <property type="entry name" value="Glyco_hydro_15"/>
    <property type="match status" value="1"/>
</dbReference>
<sequence length="633" mass="71204">MRQRIDDYALLGDCHSAALVGRDGSIDWACFPRFDSPAVFCRILDVGKGGSFRVSPEGSFRSTRRYLDDTNVLVTTFTTSTGVLEVTDCMPVRTGLSHSTRSGTRHALLRRLRCIGGEVRTRVVVAPRFEYGAFVPRIRLTSPQTAELVGGADALWVTATRPLEAHDNALRARWHLRAGDEAWVEAAWTPSLVERSAADMPDLASMRRRLEQTVAFWREWISHCAYEGEYSHAVRRSALVLKALTYAPSGAIVAAPTTSLPEEPGGVRNWDYRYTWLRDTTLTLISLMLLGYQEETLAFERWLARTSAGRAEDVQIMYSIRGHRLLPEVELAHLEGHRGSRPVRAGNGAVKQLQLDVFGEMLEGAWLFSKMGRRMPQAKWDFLRGLVDNVCERWRQPDQGLWEVRDEPRHFLHSKLLCWVALDRAIRIARSRRLPAPVGRWVRERAAVREYLLKEGARQGWFPQSVGSELPDASVLQLPALGFLPSAHPLVSRTVDVVRQRLERGGLLYRYHAPDGLSGGEGTFLLCSFWLHDVLVHSGRTREAEELLRYLLSLANDVGLYAEEAVPGTGEAMGNFPQAFTHMALVASCAQLSAGRSFQLPRAGAYDYADFALTYHLGRRSMFMSHFSWEAVQ</sequence>
<gene>
    <name evidence="3" type="ORF">AA314_01386</name>
    <name evidence="4" type="ORF">ATI61_10945</name>
</gene>
<dbReference type="EMBL" id="QUMU01000009">
    <property type="protein sequence ID" value="REG27710.1"/>
    <property type="molecule type" value="Genomic_DNA"/>
</dbReference>
<dbReference type="Gene3D" id="1.50.10.10">
    <property type="match status" value="1"/>
</dbReference>
<feature type="domain" description="GH15-like" evidence="1">
    <location>
        <begin position="230"/>
        <end position="587"/>
    </location>
</feature>
<feature type="domain" description="Trehalase-like N-terminal" evidence="2">
    <location>
        <begin position="3"/>
        <end position="139"/>
    </location>
</feature>
<proteinExistence type="predicted"/>
<dbReference type="EMBL" id="CP011509">
    <property type="protein sequence ID" value="AKI99759.1"/>
    <property type="molecule type" value="Genomic_DNA"/>
</dbReference>
<dbReference type="SUPFAM" id="SSF48208">
    <property type="entry name" value="Six-hairpin glycosidases"/>
    <property type="match status" value="1"/>
</dbReference>
<dbReference type="RefSeq" id="WP_053066170.1">
    <property type="nucleotide sequence ID" value="NZ_CP011509.1"/>
</dbReference>
<dbReference type="InterPro" id="IPR011613">
    <property type="entry name" value="GH15-like"/>
</dbReference>
<dbReference type="InterPro" id="IPR012341">
    <property type="entry name" value="6hp_glycosidase-like_sf"/>
</dbReference>
<evidence type="ECO:0000259" key="1">
    <source>
        <dbReference type="Pfam" id="PF00723"/>
    </source>
</evidence>
<evidence type="ECO:0000259" key="2">
    <source>
        <dbReference type="Pfam" id="PF19291"/>
    </source>
</evidence>
<dbReference type="Proteomes" id="UP000035579">
    <property type="component" value="Chromosome"/>
</dbReference>
<dbReference type="PANTHER" id="PTHR31616">
    <property type="entry name" value="TREHALASE"/>
    <property type="match status" value="1"/>
</dbReference>
<dbReference type="Proteomes" id="UP000256345">
    <property type="component" value="Unassembled WGS sequence"/>
</dbReference>
<reference evidence="3 5" key="1">
    <citation type="submission" date="2015-05" db="EMBL/GenBank/DDBJ databases">
        <title>Genome assembly of Archangium gephyra DSM 2261.</title>
        <authorList>
            <person name="Sharma G."/>
            <person name="Subramanian S."/>
        </authorList>
    </citation>
    <scope>NUCLEOTIDE SEQUENCE [LARGE SCALE GENOMIC DNA]</scope>
    <source>
        <strain evidence="3 5">DSM 2261</strain>
    </source>
</reference>
<dbReference type="AlphaFoldDB" id="A0AAC8TBE8"/>
<evidence type="ECO:0000313" key="3">
    <source>
        <dbReference type="EMBL" id="AKI99759.1"/>
    </source>
</evidence>
<evidence type="ECO:0000313" key="4">
    <source>
        <dbReference type="EMBL" id="REG27710.1"/>
    </source>
</evidence>
<dbReference type="GO" id="GO:0005993">
    <property type="term" value="P:trehalose catabolic process"/>
    <property type="evidence" value="ECO:0007669"/>
    <property type="project" value="TreeGrafter"/>
</dbReference>
<dbReference type="GO" id="GO:0015927">
    <property type="term" value="F:trehalase activity"/>
    <property type="evidence" value="ECO:0007669"/>
    <property type="project" value="TreeGrafter"/>
</dbReference>
<dbReference type="InterPro" id="IPR008928">
    <property type="entry name" value="6-hairpin_glycosidase_sf"/>
</dbReference>
<dbReference type="InterPro" id="IPR045582">
    <property type="entry name" value="Trehalase-like_N"/>
</dbReference>
<keyword evidence="6" id="KW-1185">Reference proteome</keyword>
<reference evidence="4 6" key="2">
    <citation type="submission" date="2018-08" db="EMBL/GenBank/DDBJ databases">
        <title>Genomic Encyclopedia of Archaeal and Bacterial Type Strains, Phase II (KMG-II): from individual species to whole genera.</title>
        <authorList>
            <person name="Goeker M."/>
        </authorList>
    </citation>
    <scope>NUCLEOTIDE SEQUENCE [LARGE SCALE GENOMIC DNA]</scope>
    <source>
        <strain evidence="4 6">DSM 2261</strain>
    </source>
</reference>
<name>A0AAC8TBE8_9BACT</name>
<evidence type="ECO:0000313" key="5">
    <source>
        <dbReference type="Proteomes" id="UP000035579"/>
    </source>
</evidence>
<dbReference type="PANTHER" id="PTHR31616:SF10">
    <property type="entry name" value="TREHALASE"/>
    <property type="match status" value="1"/>
</dbReference>
<accession>A0AAC8TBE8</accession>
<protein>
    <submittedName>
        <fullName evidence="4">GH15 family glucan-1,4-alpha-glucosidase</fullName>
    </submittedName>
    <submittedName>
        <fullName evidence="3">Glucoamylase</fullName>
    </submittedName>
</protein>
<dbReference type="KEGG" id="age:AA314_01386"/>
<dbReference type="Pfam" id="PF19291">
    <property type="entry name" value="TREH_N"/>
    <property type="match status" value="1"/>
</dbReference>
<evidence type="ECO:0000313" key="6">
    <source>
        <dbReference type="Proteomes" id="UP000256345"/>
    </source>
</evidence>
<organism evidence="3 5">
    <name type="scientific">Archangium gephyra</name>
    <dbReference type="NCBI Taxonomy" id="48"/>
    <lineage>
        <taxon>Bacteria</taxon>
        <taxon>Pseudomonadati</taxon>
        <taxon>Myxococcota</taxon>
        <taxon>Myxococcia</taxon>
        <taxon>Myxococcales</taxon>
        <taxon>Cystobacterineae</taxon>
        <taxon>Archangiaceae</taxon>
        <taxon>Archangium</taxon>
    </lineage>
</organism>